<evidence type="ECO:0000259" key="5">
    <source>
        <dbReference type="Pfam" id="PF00700"/>
    </source>
</evidence>
<feature type="domain" description="Flagellin N-terminal" evidence="4">
    <location>
        <begin position="6"/>
        <end position="142"/>
    </location>
</feature>
<name>A0A2W4CFM1_9HYPH</name>
<feature type="domain" description="Flagellin C-terminal" evidence="5">
    <location>
        <begin position="283"/>
        <end position="364"/>
    </location>
</feature>
<dbReference type="PANTHER" id="PTHR42792">
    <property type="entry name" value="FLAGELLIN"/>
    <property type="match status" value="1"/>
</dbReference>
<dbReference type="Pfam" id="PF00669">
    <property type="entry name" value="Flagellin_N"/>
    <property type="match status" value="1"/>
</dbReference>
<dbReference type="NCBIfam" id="NF004669">
    <property type="entry name" value="PRK06008.1"/>
    <property type="match status" value="1"/>
</dbReference>
<dbReference type="Pfam" id="PF00700">
    <property type="entry name" value="Flagellin_C"/>
    <property type="match status" value="1"/>
</dbReference>
<evidence type="ECO:0000313" key="7">
    <source>
        <dbReference type="Proteomes" id="UP000248925"/>
    </source>
</evidence>
<gene>
    <name evidence="6" type="ORF">CPY51_17905</name>
</gene>
<reference evidence="6 7" key="1">
    <citation type="journal article" date="2018" name="Sci. Rep.">
        <title>Rhizobium tumorigenes sp. nov., a novel plant tumorigenic bacterium isolated from cane gall tumors on thornless blackberry.</title>
        <authorList>
            <person name="Kuzmanovi N."/>
            <person name="Smalla K."/>
            <person name="Gronow S."/>
            <person name="PuBawska J."/>
        </authorList>
    </citation>
    <scope>NUCLEOTIDE SEQUENCE [LARGE SCALE GENOMIC DNA]</scope>
    <source>
        <strain evidence="6 7">CCBAU 85046</strain>
    </source>
</reference>
<keyword evidence="2 3" id="KW-0975">Bacterial flagellum</keyword>
<keyword evidence="3" id="KW-0964">Secreted</keyword>
<dbReference type="SUPFAM" id="SSF64518">
    <property type="entry name" value="Phase 1 flagellin"/>
    <property type="match status" value="1"/>
</dbReference>
<dbReference type="AlphaFoldDB" id="A0A2W4CFM1"/>
<dbReference type="InterPro" id="IPR001029">
    <property type="entry name" value="Flagellin_N"/>
</dbReference>
<dbReference type="Proteomes" id="UP000248925">
    <property type="component" value="Unassembled WGS sequence"/>
</dbReference>
<evidence type="ECO:0000259" key="4">
    <source>
        <dbReference type="Pfam" id="PF00669"/>
    </source>
</evidence>
<comment type="subcellular location">
    <subcellularLocation>
        <location evidence="3">Secreted</location>
    </subcellularLocation>
    <subcellularLocation>
        <location evidence="3">Bacterial flagellum</location>
    </subcellularLocation>
</comment>
<evidence type="ECO:0000256" key="3">
    <source>
        <dbReference type="RuleBase" id="RU362073"/>
    </source>
</evidence>
<dbReference type="InterPro" id="IPR001492">
    <property type="entry name" value="Flagellin"/>
</dbReference>
<dbReference type="GO" id="GO:0005198">
    <property type="term" value="F:structural molecule activity"/>
    <property type="evidence" value="ECO:0007669"/>
    <property type="project" value="UniProtKB-UniRule"/>
</dbReference>
<comment type="similarity">
    <text evidence="1 3">Belongs to the bacterial flagellin family.</text>
</comment>
<dbReference type="EMBL" id="PCDP01000038">
    <property type="protein sequence ID" value="PZM11987.1"/>
    <property type="molecule type" value="Genomic_DNA"/>
</dbReference>
<comment type="caution">
    <text evidence="6">The sequence shown here is derived from an EMBL/GenBank/DDBJ whole genome shotgun (WGS) entry which is preliminary data.</text>
</comment>
<proteinExistence type="inferred from homology"/>
<dbReference type="PANTHER" id="PTHR42792:SF1">
    <property type="entry name" value="FLAGELLAR HOOK-ASSOCIATED PROTEIN 3"/>
    <property type="match status" value="1"/>
</dbReference>
<comment type="function">
    <text evidence="3">Flagellin is the subunit protein which polymerizes to form the filaments of bacterial flagella.</text>
</comment>
<dbReference type="OrthoDB" id="8004955at2"/>
<accession>A0A2W4CFM1</accession>
<protein>
    <recommendedName>
        <fullName evidence="3">Flagellin</fullName>
    </recommendedName>
</protein>
<keyword evidence="6" id="KW-0969">Cilium</keyword>
<organism evidence="6 7">
    <name type="scientific">Rhizobium tubonense</name>
    <dbReference type="NCBI Taxonomy" id="484088"/>
    <lineage>
        <taxon>Bacteria</taxon>
        <taxon>Pseudomonadati</taxon>
        <taxon>Pseudomonadota</taxon>
        <taxon>Alphaproteobacteria</taxon>
        <taxon>Hyphomicrobiales</taxon>
        <taxon>Rhizobiaceae</taxon>
        <taxon>Rhizobium/Agrobacterium group</taxon>
        <taxon>Rhizobium</taxon>
    </lineage>
</organism>
<dbReference type="GO" id="GO:0009288">
    <property type="term" value="C:bacterial-type flagellum"/>
    <property type="evidence" value="ECO:0007669"/>
    <property type="project" value="UniProtKB-SubCell"/>
</dbReference>
<keyword evidence="7" id="KW-1185">Reference proteome</keyword>
<evidence type="ECO:0000313" key="6">
    <source>
        <dbReference type="EMBL" id="PZM11987.1"/>
    </source>
</evidence>
<keyword evidence="6" id="KW-0282">Flagellum</keyword>
<dbReference type="InterPro" id="IPR046358">
    <property type="entry name" value="Flagellin_C"/>
</dbReference>
<evidence type="ECO:0000256" key="2">
    <source>
        <dbReference type="ARBA" id="ARBA00023143"/>
    </source>
</evidence>
<keyword evidence="6" id="KW-0966">Cell projection</keyword>
<dbReference type="RefSeq" id="WP_111161604.1">
    <property type="nucleotide sequence ID" value="NZ_PCDP01000038.1"/>
</dbReference>
<evidence type="ECO:0000256" key="1">
    <source>
        <dbReference type="ARBA" id="ARBA00005709"/>
    </source>
</evidence>
<sequence>MKLSTISSNAIQNAMRLTIRQSQNDMTQASLEATTGVYADIGVSLGGQTAQSIDLTRETSRIDAILGSNSIAEGRMTASQDAMKNMTTAAQDFMNQLIALRGNKDGSSATLTQQTATDALSSLVGAGNTMLGGQYIFAGTNTDVQPLTDNTATATSTIQTALTAYAATQGVAVNALTGTQMTSFITSYVEPAFSGTPASPVPPVLTDSGGATITIPDWSTWSSASSQNLTSRISNSEVVETSTNANGPGMRYLALAATVTTALSGLTLSPDAANAVTDQATSYARQAVDGLNNQASQLGLSQSRATKADDALNAQKDIFNNNIVDLQGVDPYEASTKVNSLETQLQTAYTIVSKIQQLSLVNYL</sequence>
<dbReference type="Gene3D" id="1.20.1330.10">
    <property type="entry name" value="f41 fragment of flagellin, N-terminal domain"/>
    <property type="match status" value="1"/>
</dbReference>
<dbReference type="GO" id="GO:0005576">
    <property type="term" value="C:extracellular region"/>
    <property type="evidence" value="ECO:0007669"/>
    <property type="project" value="UniProtKB-SubCell"/>
</dbReference>